<dbReference type="SMART" id="SM00060">
    <property type="entry name" value="FN3"/>
    <property type="match status" value="1"/>
</dbReference>
<name>A0A9Q1D089_CONCO</name>
<feature type="region of interest" description="Disordered" evidence="1">
    <location>
        <begin position="911"/>
        <end position="934"/>
    </location>
</feature>
<feature type="domain" description="Fibronectin type-III" evidence="2">
    <location>
        <begin position="257"/>
        <end position="353"/>
    </location>
</feature>
<dbReference type="InterPro" id="IPR039269">
    <property type="entry name" value="ANKFN1"/>
</dbReference>
<feature type="region of interest" description="Disordered" evidence="1">
    <location>
        <begin position="44"/>
        <end position="94"/>
    </location>
</feature>
<dbReference type="PANTHER" id="PTHR21437:SF2">
    <property type="entry name" value="ANKYRIN REPEAT AND FIBRONECTIN TYPE-III DOMAIN-CONTAINING PROTEIN 1-LIKE"/>
    <property type="match status" value="1"/>
</dbReference>
<organism evidence="3 4">
    <name type="scientific">Conger conger</name>
    <name type="common">Conger eel</name>
    <name type="synonym">Muraena conger</name>
    <dbReference type="NCBI Taxonomy" id="82655"/>
    <lineage>
        <taxon>Eukaryota</taxon>
        <taxon>Metazoa</taxon>
        <taxon>Chordata</taxon>
        <taxon>Craniata</taxon>
        <taxon>Vertebrata</taxon>
        <taxon>Euteleostomi</taxon>
        <taxon>Actinopterygii</taxon>
        <taxon>Neopterygii</taxon>
        <taxon>Teleostei</taxon>
        <taxon>Anguilliformes</taxon>
        <taxon>Congridae</taxon>
        <taxon>Conger</taxon>
    </lineage>
</organism>
<evidence type="ECO:0000313" key="3">
    <source>
        <dbReference type="EMBL" id="KAJ8254329.1"/>
    </source>
</evidence>
<dbReference type="GO" id="GO:0005819">
    <property type="term" value="C:spindle"/>
    <property type="evidence" value="ECO:0007669"/>
    <property type="project" value="TreeGrafter"/>
</dbReference>
<dbReference type="PANTHER" id="PTHR21437">
    <property type="entry name" value="WIDE AWAKE"/>
    <property type="match status" value="1"/>
</dbReference>
<dbReference type="InterPro" id="IPR013783">
    <property type="entry name" value="Ig-like_fold"/>
</dbReference>
<dbReference type="Gene3D" id="2.60.40.10">
    <property type="entry name" value="Immunoglobulins"/>
    <property type="match status" value="1"/>
</dbReference>
<feature type="region of interest" description="Disordered" evidence="1">
    <location>
        <begin position="782"/>
        <end position="824"/>
    </location>
</feature>
<feature type="region of interest" description="Disordered" evidence="1">
    <location>
        <begin position="126"/>
        <end position="150"/>
    </location>
</feature>
<dbReference type="Pfam" id="PF00041">
    <property type="entry name" value="fn3"/>
    <property type="match status" value="1"/>
</dbReference>
<comment type="caution">
    <text evidence="3">The sequence shown here is derived from an EMBL/GenBank/DDBJ whole genome shotgun (WGS) entry which is preliminary data.</text>
</comment>
<reference evidence="3" key="1">
    <citation type="journal article" date="2023" name="Science">
        <title>Genome structures resolve the early diversification of teleost fishes.</title>
        <authorList>
            <person name="Parey E."/>
            <person name="Louis A."/>
            <person name="Montfort J."/>
            <person name="Bouchez O."/>
            <person name="Roques C."/>
            <person name="Iampietro C."/>
            <person name="Lluch J."/>
            <person name="Castinel A."/>
            <person name="Donnadieu C."/>
            <person name="Desvignes T."/>
            <person name="Floi Bucao C."/>
            <person name="Jouanno E."/>
            <person name="Wen M."/>
            <person name="Mejri S."/>
            <person name="Dirks R."/>
            <person name="Jansen H."/>
            <person name="Henkel C."/>
            <person name="Chen W.J."/>
            <person name="Zahm M."/>
            <person name="Cabau C."/>
            <person name="Klopp C."/>
            <person name="Thompson A.W."/>
            <person name="Robinson-Rechavi M."/>
            <person name="Braasch I."/>
            <person name="Lecointre G."/>
            <person name="Bobe J."/>
            <person name="Postlethwait J.H."/>
            <person name="Berthelot C."/>
            <person name="Roest Crollius H."/>
            <person name="Guiguen Y."/>
        </authorList>
    </citation>
    <scope>NUCLEOTIDE SEQUENCE</scope>
    <source>
        <strain evidence="3">Concon-B</strain>
    </source>
</reference>
<dbReference type="SUPFAM" id="SSF49265">
    <property type="entry name" value="Fibronectin type III"/>
    <property type="match status" value="1"/>
</dbReference>
<evidence type="ECO:0000256" key="1">
    <source>
        <dbReference type="SAM" id="MobiDB-lite"/>
    </source>
</evidence>
<dbReference type="InterPro" id="IPR003961">
    <property type="entry name" value="FN3_dom"/>
</dbReference>
<proteinExistence type="predicted"/>
<dbReference type="EMBL" id="JAFJMO010000016">
    <property type="protein sequence ID" value="KAJ8254329.1"/>
    <property type="molecule type" value="Genomic_DNA"/>
</dbReference>
<keyword evidence="4" id="KW-1185">Reference proteome</keyword>
<feature type="region of interest" description="Disordered" evidence="1">
    <location>
        <begin position="1022"/>
        <end position="1048"/>
    </location>
</feature>
<evidence type="ECO:0000259" key="2">
    <source>
        <dbReference type="PROSITE" id="PS50853"/>
    </source>
</evidence>
<dbReference type="CDD" id="cd00063">
    <property type="entry name" value="FN3"/>
    <property type="match status" value="1"/>
</dbReference>
<protein>
    <recommendedName>
        <fullName evidence="2">Fibronectin type-III domain-containing protein</fullName>
    </recommendedName>
</protein>
<gene>
    <name evidence="3" type="ORF">COCON_G00209410</name>
</gene>
<dbReference type="InterPro" id="IPR036116">
    <property type="entry name" value="FN3_sf"/>
</dbReference>
<dbReference type="GO" id="GO:0061172">
    <property type="term" value="P:regulation of establishment of bipolar cell polarity"/>
    <property type="evidence" value="ECO:0007669"/>
    <property type="project" value="TreeGrafter"/>
</dbReference>
<feature type="compositionally biased region" description="Basic and acidic residues" evidence="1">
    <location>
        <begin position="138"/>
        <end position="149"/>
    </location>
</feature>
<feature type="region of interest" description="Disordered" evidence="1">
    <location>
        <begin position="837"/>
        <end position="886"/>
    </location>
</feature>
<dbReference type="GO" id="GO:0000132">
    <property type="term" value="P:establishment of mitotic spindle orientation"/>
    <property type="evidence" value="ECO:0007669"/>
    <property type="project" value="TreeGrafter"/>
</dbReference>
<dbReference type="Proteomes" id="UP001152803">
    <property type="component" value="Unassembled WGS sequence"/>
</dbReference>
<dbReference type="AlphaFoldDB" id="A0A9Q1D089"/>
<dbReference type="PROSITE" id="PS50853">
    <property type="entry name" value="FN3"/>
    <property type="match status" value="1"/>
</dbReference>
<feature type="compositionally biased region" description="Basic and acidic residues" evidence="1">
    <location>
        <begin position="922"/>
        <end position="933"/>
    </location>
</feature>
<sequence>MYCSLPLQLYTTGISQTLPSRALNQRHAGRSVIAAPVSAPCSARPASMSVSVRNPPQRRKSLGPVSPKRLYRNLSVKLRRGEPNSASESEAPNRHCKAVPAQYKSLWEAVENEDTLAVQNLLLKDRAAGGGGGGGGGGERREKEKEKGVNRISEQGLVPLDVAALTHNSPLLHVLIKAGARHNPNLNRPSDWLVKLDSLVALAGQRVEEWREEVLERVGAGPQGQADAQRQLRIWTLRQQLYWRMREHFRHTALPGPPSCVLLLVTSATSLSVSFGEPDGSGTGLVTRYKVEWSISPSFKPLCGSALVLDTKSLFYNITDLQSGLQHFVRVCAYNVKGWGPYQSSSPASAAPSSWRECVGVKVRSKQQEAGVRRLLEQIRQPHYRGYCIESSRQLSSSKRLSVSRGLKQLFHSATKFVRLLQRGVYLAAVFYHKDNILVTADDQIPLVEIQSCSTSVTQDFLWFAKLSCAWQQVPWLQQALSSSLSSSSSLLQNRHSILRAVAQLQSSLGTADLGQVYYEPLKDRHGNVLLQLKDKLAYHRRGTQRAQTGLYVGVLKLSSSVDQIRVLVPQKMPNLLCHAKVRHNHHVSREEWAWLQGLTAVGQPVIDCTEAQAELEEFVRSLRSAVSALLTKLSIPLYRAQQYRMYTQELLQFGDQLSMLLLLPPSEDFSASPSPRPMDWVKDPTLSLPLQIFELVHFWAYERDFLSQYCQAWVRLELDSHLSQQALREALDTKEVQEAKERLEHITYLLQSVDSLWREARWITDVLQYVRLKHMGGMAQLGRLMGGEPPIPETIPEEEEGKGKDQPSPSLPHPHPHTPESVQGLLLGGEYAGEYAGQADVPGDVPGDVQQDAVTGGGAGEGDRTRRGHWSPPGTTPRGLPELSAQCTSQVAASCSSRCVHGDGGGGHGGHWGGPDVCPQPEREAGAGDESVRAVTDPFRGLALETAEREALCGFPSSAPRDRFETARPADPFGYAYDDDDDDDDVSAAAGCTVLGDEICVGPGVWDPLGCPCAPPLVLGPQYDPPAGTGSTGLGERVAITPGSRTRGLPARSLVEWVSSTAELS</sequence>
<accession>A0A9Q1D089</accession>
<feature type="compositionally biased region" description="Gly residues" evidence="1">
    <location>
        <begin position="128"/>
        <end position="137"/>
    </location>
</feature>
<evidence type="ECO:0000313" key="4">
    <source>
        <dbReference type="Proteomes" id="UP001152803"/>
    </source>
</evidence>
<dbReference type="OrthoDB" id="2428204at2759"/>